<reference evidence="1 2" key="1">
    <citation type="submission" date="2023-03" db="EMBL/GenBank/DDBJ databases">
        <title>Genome sequence of Lichtheimia ornata CBS 291.66.</title>
        <authorList>
            <person name="Mohabir J.T."/>
            <person name="Shea T.P."/>
            <person name="Kurbessoian T."/>
            <person name="Berby B."/>
            <person name="Fontaine J."/>
            <person name="Livny J."/>
            <person name="Gnirke A."/>
            <person name="Stajich J.E."/>
            <person name="Cuomo C.A."/>
        </authorList>
    </citation>
    <scope>NUCLEOTIDE SEQUENCE [LARGE SCALE GENOMIC DNA]</scope>
    <source>
        <strain evidence="1">CBS 291.66</strain>
    </source>
</reference>
<dbReference type="SUPFAM" id="SSF48452">
    <property type="entry name" value="TPR-like"/>
    <property type="match status" value="1"/>
</dbReference>
<dbReference type="EMBL" id="JARTCD010000030">
    <property type="protein sequence ID" value="KAJ8657583.1"/>
    <property type="molecule type" value="Genomic_DNA"/>
</dbReference>
<dbReference type="Gene3D" id="3.80.10.10">
    <property type="entry name" value="Ribonuclease Inhibitor"/>
    <property type="match status" value="2"/>
</dbReference>
<name>A0AAD7V2T3_9FUNG</name>
<evidence type="ECO:0000313" key="1">
    <source>
        <dbReference type="EMBL" id="KAJ8657583.1"/>
    </source>
</evidence>
<sequence>MTCPAWNDLCQQPTLTVSTEKYAQLVYDSTNELHQPVQSILSALDRRAMGLAKLAHFESALRDADVMQHLSPSSPLGYLRKAIIYGEQGKQRHVIDICNQALAIVDTTNPGYLTLQQAKADAEDQLKTRIDFIKELPFDILSTTLIPMLMGDSPLDIVIPCPYLYVSNLWCDSIIQCSGGLCFKSEYQAEFGDEYDEDKARQLVTFARHTQSLDIYAHCEGTWVVDVLRENDFSSLQKLYLRDFYSFYIEDFISSFQSIGNTLTHLEFDQEHMILAPSDLLVACPNLVSFSLWQTFPASFSSLPMKMTWPKMTTLSIRYGEGAVSDDEIISISQRFPALQRLTLNPCFGIRSAFMASQYYPAMNGIEIDISNWSVHATLFNRGTGYQELAVTRLCISKENWADGGGSFMDTSSILKQHQKALEDIKWKIFSTTRQNDEVHNVDDFANIQYPRLKKLSLLHGGWWMLPNAPMIEELALSSRTINTHPEVLGTIPPKLERLVLDFDDWHNLQDSNSVVYYLYRVSQQCQLHELSIRFDNSENAGNVLDAIDCLNHLQSLIIRFNCDWSEYQMEAFVERIANGCSLLSFLQLKCHNAPSTHSISTLKRFRFLKQLGLSVSGTDGHVSFWRALGSLSQLSSIQMYPKYAVNKPEVQQLKKQIPHVEVTSEYH</sequence>
<dbReference type="RefSeq" id="XP_058342496.1">
    <property type="nucleotide sequence ID" value="XM_058486674.1"/>
</dbReference>
<dbReference type="InterPro" id="IPR032675">
    <property type="entry name" value="LRR_dom_sf"/>
</dbReference>
<accession>A0AAD7V2T3</accession>
<comment type="caution">
    <text evidence="1">The sequence shown here is derived from an EMBL/GenBank/DDBJ whole genome shotgun (WGS) entry which is preliminary data.</text>
</comment>
<dbReference type="Proteomes" id="UP001234581">
    <property type="component" value="Unassembled WGS sequence"/>
</dbReference>
<dbReference type="SUPFAM" id="SSF52047">
    <property type="entry name" value="RNI-like"/>
    <property type="match status" value="2"/>
</dbReference>
<dbReference type="InterPro" id="IPR011990">
    <property type="entry name" value="TPR-like_helical_dom_sf"/>
</dbReference>
<keyword evidence="2" id="KW-1185">Reference proteome</keyword>
<protein>
    <submittedName>
        <fullName evidence="1">Uncharacterized protein</fullName>
    </submittedName>
</protein>
<dbReference type="AlphaFoldDB" id="A0AAD7V2T3"/>
<dbReference type="GeneID" id="83214058"/>
<gene>
    <name evidence="1" type="ORF">O0I10_006647</name>
</gene>
<evidence type="ECO:0000313" key="2">
    <source>
        <dbReference type="Proteomes" id="UP001234581"/>
    </source>
</evidence>
<proteinExistence type="predicted"/>
<organism evidence="1 2">
    <name type="scientific">Lichtheimia ornata</name>
    <dbReference type="NCBI Taxonomy" id="688661"/>
    <lineage>
        <taxon>Eukaryota</taxon>
        <taxon>Fungi</taxon>
        <taxon>Fungi incertae sedis</taxon>
        <taxon>Mucoromycota</taxon>
        <taxon>Mucoromycotina</taxon>
        <taxon>Mucoromycetes</taxon>
        <taxon>Mucorales</taxon>
        <taxon>Lichtheimiaceae</taxon>
        <taxon>Lichtheimia</taxon>
    </lineage>
</organism>